<dbReference type="Proteomes" id="UP000695022">
    <property type="component" value="Unplaced"/>
</dbReference>
<dbReference type="Gene3D" id="2.20.100.10">
    <property type="entry name" value="Thrombospondin type-1 (TSP1) repeat"/>
    <property type="match status" value="1"/>
</dbReference>
<feature type="domain" description="SMB" evidence="6">
    <location>
        <begin position="26"/>
        <end position="83"/>
    </location>
</feature>
<feature type="chain" id="PRO_5045313202" evidence="5">
    <location>
        <begin position="23"/>
        <end position="185"/>
    </location>
</feature>
<keyword evidence="2" id="KW-1015">Disulfide bond</keyword>
<dbReference type="PANTHER" id="PTHR20920:SF5">
    <property type="entry name" value="SMB DOMAIN-CONTAINING PROTEIN"/>
    <property type="match status" value="1"/>
</dbReference>
<evidence type="ECO:0000256" key="4">
    <source>
        <dbReference type="SAM" id="MobiDB-lite"/>
    </source>
</evidence>
<dbReference type="InterPro" id="IPR039942">
    <property type="entry name" value="SBSPO"/>
</dbReference>
<name>A0ABM1ESP8_PRICU</name>
<keyword evidence="1 5" id="KW-0732">Signal</keyword>
<evidence type="ECO:0000256" key="3">
    <source>
        <dbReference type="ARBA" id="ARBA00023180"/>
    </source>
</evidence>
<dbReference type="InterPro" id="IPR036383">
    <property type="entry name" value="TSP1_rpt_sf"/>
</dbReference>
<dbReference type="InterPro" id="IPR000884">
    <property type="entry name" value="TSP1_rpt"/>
</dbReference>
<gene>
    <name evidence="8" type="primary">LOC106815286</name>
</gene>
<evidence type="ECO:0000313" key="7">
    <source>
        <dbReference type="Proteomes" id="UP000695022"/>
    </source>
</evidence>
<evidence type="ECO:0000313" key="8">
    <source>
        <dbReference type="RefSeq" id="XP_014675219.1"/>
    </source>
</evidence>
<dbReference type="PANTHER" id="PTHR20920">
    <property type="entry name" value="RPE-SPONDIN"/>
    <property type="match status" value="1"/>
</dbReference>
<organism evidence="7 8">
    <name type="scientific">Priapulus caudatus</name>
    <name type="common">Priapulid worm</name>
    <dbReference type="NCBI Taxonomy" id="37621"/>
    <lineage>
        <taxon>Eukaryota</taxon>
        <taxon>Metazoa</taxon>
        <taxon>Ecdysozoa</taxon>
        <taxon>Scalidophora</taxon>
        <taxon>Priapulida</taxon>
        <taxon>Priapulimorpha</taxon>
        <taxon>Priapulimorphida</taxon>
        <taxon>Priapulidae</taxon>
        <taxon>Priapulus</taxon>
    </lineage>
</organism>
<keyword evidence="3" id="KW-0325">Glycoprotein</keyword>
<dbReference type="SUPFAM" id="SSF82895">
    <property type="entry name" value="TSP-1 type 1 repeat"/>
    <property type="match status" value="1"/>
</dbReference>
<dbReference type="InterPro" id="IPR036024">
    <property type="entry name" value="Somatomedin_B-like_dom_sf"/>
</dbReference>
<dbReference type="InterPro" id="IPR044004">
    <property type="entry name" value="TSP1_spondin_dom"/>
</dbReference>
<evidence type="ECO:0000259" key="6">
    <source>
        <dbReference type="PROSITE" id="PS50958"/>
    </source>
</evidence>
<dbReference type="InterPro" id="IPR001212">
    <property type="entry name" value="Somatomedin_B_dom"/>
</dbReference>
<protein>
    <submittedName>
        <fullName evidence="8">Somatomedin-B and thrombospondin type-1 domain-containing protein-like</fullName>
    </submittedName>
</protein>
<proteinExistence type="predicted"/>
<sequence>MLLRIVLASLAASLCCVAPADAGCGDAGLCCPGRNADCVVQSYPLNFVPEDPVDEDRCYCDEHCVKLEDCCDDYHSACRAKNCLVGNFTAWSPCSTRCGVGIMTRSRDILQAASNGGEQCPHMEEKRGCMGFECSQNDSAAIKEVGLLLPLKYGKARDYNPDDDINKNIKEHYHKSYRRNEGQTR</sequence>
<dbReference type="PROSITE" id="PS50958">
    <property type="entry name" value="SMB_2"/>
    <property type="match status" value="1"/>
</dbReference>
<dbReference type="RefSeq" id="XP_014675219.1">
    <property type="nucleotide sequence ID" value="XM_014819733.1"/>
</dbReference>
<evidence type="ECO:0000256" key="5">
    <source>
        <dbReference type="SAM" id="SignalP"/>
    </source>
</evidence>
<reference evidence="8" key="1">
    <citation type="submission" date="2025-08" db="UniProtKB">
        <authorList>
            <consortium name="RefSeq"/>
        </authorList>
    </citation>
    <scope>IDENTIFICATION</scope>
</reference>
<dbReference type="Pfam" id="PF01033">
    <property type="entry name" value="Somatomedin_B"/>
    <property type="match status" value="1"/>
</dbReference>
<dbReference type="SMART" id="SM00209">
    <property type="entry name" value="TSP1"/>
    <property type="match status" value="1"/>
</dbReference>
<dbReference type="Pfam" id="PF19028">
    <property type="entry name" value="TSP1_spondin"/>
    <property type="match status" value="1"/>
</dbReference>
<dbReference type="SUPFAM" id="SSF90188">
    <property type="entry name" value="Somatomedin B domain"/>
    <property type="match status" value="1"/>
</dbReference>
<feature type="region of interest" description="Disordered" evidence="4">
    <location>
        <begin position="164"/>
        <end position="185"/>
    </location>
</feature>
<dbReference type="PROSITE" id="PS50092">
    <property type="entry name" value="TSP1"/>
    <property type="match status" value="1"/>
</dbReference>
<evidence type="ECO:0000256" key="1">
    <source>
        <dbReference type="ARBA" id="ARBA00022729"/>
    </source>
</evidence>
<keyword evidence="7" id="KW-1185">Reference proteome</keyword>
<dbReference type="GeneID" id="106815286"/>
<accession>A0ABM1ESP8</accession>
<feature type="signal peptide" evidence="5">
    <location>
        <begin position="1"/>
        <end position="22"/>
    </location>
</feature>
<evidence type="ECO:0000256" key="2">
    <source>
        <dbReference type="ARBA" id="ARBA00023157"/>
    </source>
</evidence>
<dbReference type="PROSITE" id="PS00524">
    <property type="entry name" value="SMB_1"/>
    <property type="match status" value="1"/>
</dbReference>